<feature type="transmembrane region" description="Helical" evidence="2">
    <location>
        <begin position="51"/>
        <end position="76"/>
    </location>
</feature>
<dbReference type="AlphaFoldDB" id="A0A369JV98"/>
<protein>
    <recommendedName>
        <fullName evidence="3">DUF6534 domain-containing protein</fullName>
    </recommendedName>
</protein>
<dbReference type="PANTHER" id="PTHR40465:SF1">
    <property type="entry name" value="DUF6534 DOMAIN-CONTAINING PROTEIN"/>
    <property type="match status" value="1"/>
</dbReference>
<feature type="transmembrane region" description="Helical" evidence="2">
    <location>
        <begin position="122"/>
        <end position="141"/>
    </location>
</feature>
<feature type="transmembrane region" description="Helical" evidence="2">
    <location>
        <begin position="12"/>
        <end position="39"/>
    </location>
</feature>
<dbReference type="InterPro" id="IPR045339">
    <property type="entry name" value="DUF6534"/>
</dbReference>
<name>A0A369JV98_HYPMA</name>
<evidence type="ECO:0000313" key="4">
    <source>
        <dbReference type="EMBL" id="RDB24447.1"/>
    </source>
</evidence>
<feature type="transmembrane region" description="Helical" evidence="2">
    <location>
        <begin position="234"/>
        <end position="253"/>
    </location>
</feature>
<keyword evidence="5" id="KW-1185">Reference proteome</keyword>
<keyword evidence="2" id="KW-0472">Membrane</keyword>
<dbReference type="PANTHER" id="PTHR40465">
    <property type="entry name" value="CHROMOSOME 1, WHOLE GENOME SHOTGUN SEQUENCE"/>
    <property type="match status" value="1"/>
</dbReference>
<sequence length="328" mass="36342">MANDNDSVDIPATLGAILLGSLCAAVFSGVISTQAVAYFMVYLDDRRQIKALAITIWILDVCHTAFIWTACWFYLITNFGNSSAIDHIRWSIALTILFTAFTTTIVHCFLAHRIYLLSKRNLFLIVPILSLAGVRLVSAAVTAGEMLNINSFSEFDDDIGWLFTLGLAVLVCTDIIITSSLVILLRKSRTHAPSSINDVVNTLIRYAFEAATLTCVGAIVSLVCWLSMQDNLIFLGVYFVISKFYAISFFATLNARRRLRQSHSLSSSARRHGFPLRVESPATFKRPDPSSQSPSSRLQPSSEGSPVQRPLEVIVQREVEEVDRGRSP</sequence>
<evidence type="ECO:0000313" key="5">
    <source>
        <dbReference type="Proteomes" id="UP000076154"/>
    </source>
</evidence>
<feature type="transmembrane region" description="Helical" evidence="2">
    <location>
        <begin position="88"/>
        <end position="110"/>
    </location>
</feature>
<feature type="compositionally biased region" description="Low complexity" evidence="1">
    <location>
        <begin position="289"/>
        <end position="306"/>
    </location>
</feature>
<accession>A0A369JV98</accession>
<proteinExistence type="predicted"/>
<feature type="domain" description="DUF6534" evidence="3">
    <location>
        <begin position="171"/>
        <end position="258"/>
    </location>
</feature>
<organism evidence="4 5">
    <name type="scientific">Hypsizygus marmoreus</name>
    <name type="common">White beech mushroom</name>
    <name type="synonym">Agaricus marmoreus</name>
    <dbReference type="NCBI Taxonomy" id="39966"/>
    <lineage>
        <taxon>Eukaryota</taxon>
        <taxon>Fungi</taxon>
        <taxon>Dikarya</taxon>
        <taxon>Basidiomycota</taxon>
        <taxon>Agaricomycotina</taxon>
        <taxon>Agaricomycetes</taxon>
        <taxon>Agaricomycetidae</taxon>
        <taxon>Agaricales</taxon>
        <taxon>Tricholomatineae</taxon>
        <taxon>Lyophyllaceae</taxon>
        <taxon>Hypsizygus</taxon>
    </lineage>
</organism>
<evidence type="ECO:0000259" key="3">
    <source>
        <dbReference type="Pfam" id="PF20152"/>
    </source>
</evidence>
<dbReference type="Proteomes" id="UP000076154">
    <property type="component" value="Unassembled WGS sequence"/>
</dbReference>
<reference evidence="4" key="1">
    <citation type="submission" date="2018-04" db="EMBL/GenBank/DDBJ databases">
        <title>Whole genome sequencing of Hypsizygus marmoreus.</title>
        <authorList>
            <person name="Choi I.-G."/>
            <person name="Min B."/>
            <person name="Kim J.-G."/>
            <person name="Kim S."/>
            <person name="Oh Y.-L."/>
            <person name="Kong W.-S."/>
            <person name="Park H."/>
            <person name="Jeong J."/>
            <person name="Song E.-S."/>
        </authorList>
    </citation>
    <scope>NUCLEOTIDE SEQUENCE [LARGE SCALE GENOMIC DNA]</scope>
    <source>
        <strain evidence="4">51987-8</strain>
    </source>
</reference>
<feature type="transmembrane region" description="Helical" evidence="2">
    <location>
        <begin position="206"/>
        <end position="228"/>
    </location>
</feature>
<dbReference type="EMBL" id="LUEZ02000044">
    <property type="protein sequence ID" value="RDB24447.1"/>
    <property type="molecule type" value="Genomic_DNA"/>
</dbReference>
<feature type="compositionally biased region" description="Basic and acidic residues" evidence="1">
    <location>
        <begin position="315"/>
        <end position="328"/>
    </location>
</feature>
<dbReference type="STRING" id="39966.A0A369JV98"/>
<evidence type="ECO:0000256" key="1">
    <source>
        <dbReference type="SAM" id="MobiDB-lite"/>
    </source>
</evidence>
<comment type="caution">
    <text evidence="4">The sequence shown here is derived from an EMBL/GenBank/DDBJ whole genome shotgun (WGS) entry which is preliminary data.</text>
</comment>
<evidence type="ECO:0000256" key="2">
    <source>
        <dbReference type="SAM" id="Phobius"/>
    </source>
</evidence>
<keyword evidence="2" id="KW-1133">Transmembrane helix</keyword>
<gene>
    <name evidence="4" type="ORF">Hypma_008381</name>
</gene>
<dbReference type="Pfam" id="PF20152">
    <property type="entry name" value="DUF6534"/>
    <property type="match status" value="1"/>
</dbReference>
<feature type="transmembrane region" description="Helical" evidence="2">
    <location>
        <begin position="161"/>
        <end position="185"/>
    </location>
</feature>
<dbReference type="OrthoDB" id="3206554at2759"/>
<dbReference type="InParanoid" id="A0A369JV98"/>
<keyword evidence="2" id="KW-0812">Transmembrane</keyword>
<feature type="region of interest" description="Disordered" evidence="1">
    <location>
        <begin position="280"/>
        <end position="328"/>
    </location>
</feature>